<accession>A0A094YSL9</accession>
<dbReference type="InterPro" id="IPR020449">
    <property type="entry name" value="Tscrpt_reg_AraC-type_HTH"/>
</dbReference>
<dbReference type="STRING" id="1218173.BALCAV_0215885"/>
<protein>
    <submittedName>
        <fullName evidence="5">AraC family transcriptional regulator</fullName>
    </submittedName>
</protein>
<keyword evidence="7" id="KW-1185">Reference proteome</keyword>
<sequence>MDDIFIRFCGFSYHTKGYHSQDTEPLTRYLFRLQTEGTSEIVFNNERIAIKKGDLLLAKPGDTYELKIAENQRSGDYHVSIEGAWVDDWWNRSKKPSISNIYLDDRILGLWRHLTLEKRRPLSEENNELALHLIQALCLTLERSLNETAADINRPYAVTRMLRYIEEHATLGLKVDDVAEHTGLSVSRAVHLFKQTIGKTMIEYAQDIRLSAAIDQMKYTTMTLENIAEKCGFSSYAYFHRVFKKKYGMAPGKYRER</sequence>
<dbReference type="InterPro" id="IPR037923">
    <property type="entry name" value="HTH-like"/>
</dbReference>
<dbReference type="GO" id="GO:0003700">
    <property type="term" value="F:DNA-binding transcription factor activity"/>
    <property type="evidence" value="ECO:0007669"/>
    <property type="project" value="InterPro"/>
</dbReference>
<reference evidence="6 8" key="2">
    <citation type="submission" date="2014-01" db="EMBL/GenBank/DDBJ databases">
        <title>Draft genome sequencing of Bacillus alcalophilus CGMCC 1.3604.</title>
        <authorList>
            <person name="Yang J."/>
            <person name="Diao L."/>
            <person name="Yang S."/>
        </authorList>
    </citation>
    <scope>NUCLEOTIDE SEQUENCE [LARGE SCALE GENOMIC DNA]</scope>
    <source>
        <strain evidence="6 8">CGMCC 1.3604</strain>
    </source>
</reference>
<dbReference type="PRINTS" id="PR00032">
    <property type="entry name" value="HTHARAC"/>
</dbReference>
<organism evidence="5 7">
    <name type="scientific">Alkalihalobacillus alcalophilus ATCC 27647 = CGMCC 1.3604</name>
    <dbReference type="NCBI Taxonomy" id="1218173"/>
    <lineage>
        <taxon>Bacteria</taxon>
        <taxon>Bacillati</taxon>
        <taxon>Bacillota</taxon>
        <taxon>Bacilli</taxon>
        <taxon>Bacillales</taxon>
        <taxon>Bacillaceae</taxon>
        <taxon>Alkalihalobacillus</taxon>
    </lineage>
</organism>
<dbReference type="GO" id="GO:0043565">
    <property type="term" value="F:sequence-specific DNA binding"/>
    <property type="evidence" value="ECO:0007669"/>
    <property type="project" value="InterPro"/>
</dbReference>
<name>A0A094YSL9_ALKAL</name>
<evidence type="ECO:0000259" key="4">
    <source>
        <dbReference type="PROSITE" id="PS01124"/>
    </source>
</evidence>
<dbReference type="AlphaFoldDB" id="A0A094YSL9"/>
<evidence type="ECO:0000256" key="3">
    <source>
        <dbReference type="ARBA" id="ARBA00023163"/>
    </source>
</evidence>
<dbReference type="EMBL" id="ALPT02000059">
    <property type="protein sequence ID" value="KGA96477.1"/>
    <property type="molecule type" value="Genomic_DNA"/>
</dbReference>
<evidence type="ECO:0000313" key="6">
    <source>
        <dbReference type="EMBL" id="THG90908.1"/>
    </source>
</evidence>
<evidence type="ECO:0000256" key="2">
    <source>
        <dbReference type="ARBA" id="ARBA00023125"/>
    </source>
</evidence>
<gene>
    <name evidence="6" type="ORF">AJ85_08210</name>
    <name evidence="5" type="ORF">BALCAV_0215885</name>
</gene>
<dbReference type="InterPro" id="IPR018060">
    <property type="entry name" value="HTH_AraC"/>
</dbReference>
<evidence type="ECO:0000313" key="8">
    <source>
        <dbReference type="Proteomes" id="UP000297014"/>
    </source>
</evidence>
<evidence type="ECO:0000313" key="7">
    <source>
        <dbReference type="Proteomes" id="UP000002754"/>
    </source>
</evidence>
<dbReference type="EMBL" id="JALP01000105">
    <property type="protein sequence ID" value="THG90908.1"/>
    <property type="molecule type" value="Genomic_DNA"/>
</dbReference>
<dbReference type="PROSITE" id="PS01124">
    <property type="entry name" value="HTH_ARAC_FAMILY_2"/>
    <property type="match status" value="1"/>
</dbReference>
<dbReference type="SMART" id="SM00342">
    <property type="entry name" value="HTH_ARAC"/>
    <property type="match status" value="1"/>
</dbReference>
<dbReference type="Proteomes" id="UP000002754">
    <property type="component" value="Unassembled WGS sequence"/>
</dbReference>
<dbReference type="Proteomes" id="UP000297014">
    <property type="component" value="Unassembled WGS sequence"/>
</dbReference>
<evidence type="ECO:0000256" key="1">
    <source>
        <dbReference type="ARBA" id="ARBA00023015"/>
    </source>
</evidence>
<dbReference type="InterPro" id="IPR018062">
    <property type="entry name" value="HTH_AraC-typ_CS"/>
</dbReference>
<dbReference type="OrthoDB" id="345364at2"/>
<dbReference type="Pfam" id="PF02311">
    <property type="entry name" value="AraC_binding"/>
    <property type="match status" value="1"/>
</dbReference>
<evidence type="ECO:0000313" key="5">
    <source>
        <dbReference type="EMBL" id="KGA96477.1"/>
    </source>
</evidence>
<reference evidence="5 7" key="1">
    <citation type="journal article" date="2014" name="Genome Announc.">
        <title>Draft Genome Sequence of Bacillus alcalophilus AV1934, a Classic Alkaliphile Isolated from Human Feces in 1934.</title>
        <authorList>
            <person name="Attie O."/>
            <person name="Jayaprakash A."/>
            <person name="Shah H."/>
            <person name="Paulsen I.T."/>
            <person name="Morino M."/>
            <person name="Takahashi Y."/>
            <person name="Narumi I."/>
            <person name="Sachidanandam R."/>
            <person name="Satoh K."/>
            <person name="Ito M."/>
            <person name="Krulwich T.A."/>
        </authorList>
    </citation>
    <scope>NUCLEOTIDE SEQUENCE [LARGE SCALE GENOMIC DNA]</scope>
    <source>
        <strain evidence="5 7">AV1934</strain>
    </source>
</reference>
<dbReference type="PANTHER" id="PTHR43280:SF2">
    <property type="entry name" value="HTH-TYPE TRANSCRIPTIONAL REGULATOR EXSA"/>
    <property type="match status" value="1"/>
</dbReference>
<feature type="domain" description="HTH araC/xylS-type" evidence="4">
    <location>
        <begin position="159"/>
        <end position="257"/>
    </location>
</feature>
<proteinExistence type="predicted"/>
<keyword evidence="3" id="KW-0804">Transcription</keyword>
<keyword evidence="2" id="KW-0238">DNA-binding</keyword>
<keyword evidence="1" id="KW-0805">Transcription regulation</keyword>
<dbReference type="PANTHER" id="PTHR43280">
    <property type="entry name" value="ARAC-FAMILY TRANSCRIPTIONAL REGULATOR"/>
    <property type="match status" value="1"/>
</dbReference>
<dbReference type="Gene3D" id="1.10.10.60">
    <property type="entry name" value="Homeodomain-like"/>
    <property type="match status" value="2"/>
</dbReference>
<dbReference type="SUPFAM" id="SSF51215">
    <property type="entry name" value="Regulatory protein AraC"/>
    <property type="match status" value="1"/>
</dbReference>
<dbReference type="eggNOG" id="COG2207">
    <property type="taxonomic scope" value="Bacteria"/>
</dbReference>
<dbReference type="Pfam" id="PF12833">
    <property type="entry name" value="HTH_18"/>
    <property type="match status" value="1"/>
</dbReference>
<comment type="caution">
    <text evidence="5">The sequence shown here is derived from an EMBL/GenBank/DDBJ whole genome shotgun (WGS) entry which is preliminary data.</text>
</comment>
<dbReference type="InterPro" id="IPR009057">
    <property type="entry name" value="Homeodomain-like_sf"/>
</dbReference>
<dbReference type="RefSeq" id="WP_003321210.1">
    <property type="nucleotide sequence ID" value="NZ_ALPT02000059.1"/>
</dbReference>
<dbReference type="PROSITE" id="PS00041">
    <property type="entry name" value="HTH_ARAC_FAMILY_1"/>
    <property type="match status" value="1"/>
</dbReference>
<dbReference type="InterPro" id="IPR003313">
    <property type="entry name" value="AraC-bd"/>
</dbReference>
<dbReference type="SUPFAM" id="SSF46689">
    <property type="entry name" value="Homeodomain-like"/>
    <property type="match status" value="2"/>
</dbReference>